<sequence>MRQSFMNIDVPAMFLLGLWAGKPVYLRICPSFTQFAADRHHFAHRHARGYTFAIQMSHH</sequence>
<evidence type="ECO:0000313" key="2">
    <source>
        <dbReference type="Proteomes" id="UP000196877"/>
    </source>
</evidence>
<organism evidence="1 2">
    <name type="scientific">Bacillus sonorensis</name>
    <dbReference type="NCBI Taxonomy" id="119858"/>
    <lineage>
        <taxon>Bacteria</taxon>
        <taxon>Bacillati</taxon>
        <taxon>Bacillota</taxon>
        <taxon>Bacilli</taxon>
        <taxon>Bacillales</taxon>
        <taxon>Bacillaceae</taxon>
        <taxon>Bacillus</taxon>
    </lineage>
</organism>
<dbReference type="Proteomes" id="UP000196877">
    <property type="component" value="Chromosome"/>
</dbReference>
<gene>
    <name evidence="1" type="ORF">S101395_00254</name>
</gene>
<name>A0ABM6LC94_9BACI</name>
<dbReference type="EMBL" id="CP021920">
    <property type="protein sequence ID" value="ASB86809.1"/>
    <property type="molecule type" value="Genomic_DNA"/>
</dbReference>
<protein>
    <submittedName>
        <fullName evidence="1">Uncharacterized protein</fullName>
    </submittedName>
</protein>
<evidence type="ECO:0000313" key="1">
    <source>
        <dbReference type="EMBL" id="ASB86809.1"/>
    </source>
</evidence>
<dbReference type="RefSeq" id="WP_029419710.1">
    <property type="nucleotide sequence ID" value="NZ_BORD01000001.1"/>
</dbReference>
<accession>A0ABM6LC94</accession>
<reference evidence="1 2" key="1">
    <citation type="submission" date="2017-06" db="EMBL/GenBank/DDBJ databases">
        <title>Genome sequence of Bacillus sonorensis strain SRCM101395.</title>
        <authorList>
            <person name="Cho S.H."/>
        </authorList>
    </citation>
    <scope>NUCLEOTIDE SEQUENCE [LARGE SCALE GENOMIC DNA]</scope>
    <source>
        <strain evidence="1 2">SRCM101395</strain>
    </source>
</reference>
<proteinExistence type="predicted"/>
<dbReference type="GeneID" id="92855703"/>
<keyword evidence="2" id="KW-1185">Reference proteome</keyword>